<sequence>MAESTVRIELNGEPRDVPEGTTLEALVTLAGTSGKRYAIEVNGEIRPRAEHGSAVVADGDRVEIVQAIGGG</sequence>
<dbReference type="NCBIfam" id="TIGR01683">
    <property type="entry name" value="thiS"/>
    <property type="match status" value="1"/>
</dbReference>
<dbReference type="SUPFAM" id="SSF54285">
    <property type="entry name" value="MoaD/ThiS"/>
    <property type="match status" value="1"/>
</dbReference>
<protein>
    <submittedName>
        <fullName evidence="1">Sulfur carrier protein ThiS</fullName>
    </submittedName>
</protein>
<evidence type="ECO:0000313" key="1">
    <source>
        <dbReference type="EMBL" id="QGT77602.1"/>
    </source>
</evidence>
<dbReference type="RefSeq" id="WP_156227521.1">
    <property type="nucleotide sequence ID" value="NZ_CP046415.1"/>
</dbReference>
<dbReference type="InterPro" id="IPR016155">
    <property type="entry name" value="Mopterin_synth/thiamin_S_b"/>
</dbReference>
<dbReference type="Proteomes" id="UP000427716">
    <property type="component" value="Chromosome"/>
</dbReference>
<gene>
    <name evidence="1" type="primary">thiS</name>
    <name evidence="1" type="ORF">GM160_01150</name>
</gene>
<dbReference type="CDD" id="cd00565">
    <property type="entry name" value="Ubl_ThiS"/>
    <property type="match status" value="1"/>
</dbReference>
<dbReference type="AlphaFoldDB" id="A0A6I6D883"/>
<dbReference type="PANTHER" id="PTHR34472:SF1">
    <property type="entry name" value="SULFUR CARRIER PROTEIN THIS"/>
    <property type="match status" value="1"/>
</dbReference>
<name>A0A6I6D883_9GAMM</name>
<accession>A0A6I6D883</accession>
<dbReference type="PANTHER" id="PTHR34472">
    <property type="entry name" value="SULFUR CARRIER PROTEIN THIS"/>
    <property type="match status" value="1"/>
</dbReference>
<dbReference type="KEGG" id="ghl:GM160_01150"/>
<keyword evidence="2" id="KW-1185">Reference proteome</keyword>
<dbReference type="Pfam" id="PF02597">
    <property type="entry name" value="ThiS"/>
    <property type="match status" value="1"/>
</dbReference>
<organism evidence="1 2">
    <name type="scientific">Guyparkeria halophila</name>
    <dbReference type="NCBI Taxonomy" id="47960"/>
    <lineage>
        <taxon>Bacteria</taxon>
        <taxon>Pseudomonadati</taxon>
        <taxon>Pseudomonadota</taxon>
        <taxon>Gammaproteobacteria</taxon>
        <taxon>Chromatiales</taxon>
        <taxon>Thioalkalibacteraceae</taxon>
        <taxon>Guyparkeria</taxon>
    </lineage>
</organism>
<dbReference type="Gene3D" id="3.10.20.30">
    <property type="match status" value="1"/>
</dbReference>
<dbReference type="InterPro" id="IPR003749">
    <property type="entry name" value="ThiS/MoaD-like"/>
</dbReference>
<evidence type="ECO:0000313" key="2">
    <source>
        <dbReference type="Proteomes" id="UP000427716"/>
    </source>
</evidence>
<proteinExistence type="predicted"/>
<dbReference type="EMBL" id="CP046415">
    <property type="protein sequence ID" value="QGT77602.1"/>
    <property type="molecule type" value="Genomic_DNA"/>
</dbReference>
<dbReference type="InterPro" id="IPR010035">
    <property type="entry name" value="Thi_S"/>
</dbReference>
<dbReference type="InterPro" id="IPR012675">
    <property type="entry name" value="Beta-grasp_dom_sf"/>
</dbReference>
<reference evidence="1 2" key="1">
    <citation type="submission" date="2019-11" db="EMBL/GenBank/DDBJ databases">
        <authorList>
            <person name="Zhang J."/>
            <person name="Sun C."/>
        </authorList>
    </citation>
    <scope>NUCLEOTIDE SEQUENCE [LARGE SCALE GENOMIC DNA]</scope>
    <source>
        <strain evidence="2">sp2</strain>
    </source>
</reference>